<dbReference type="EMBL" id="MN034490">
    <property type="protein sequence ID" value="QDH88946.1"/>
    <property type="molecule type" value="Genomic_RNA"/>
</dbReference>
<reference evidence="1" key="1">
    <citation type="submission" date="2019-05" db="EMBL/GenBank/DDBJ databases">
        <title>Metatranscriptomic reconstruction reveals RNA viruses with the potential to shape carbon cycling in soil.</title>
        <authorList>
            <person name="Starr E.P."/>
            <person name="Nuccio E."/>
            <person name="Pett-Ridge J."/>
            <person name="Banfield J.F."/>
            <person name="Firestone M.K."/>
        </authorList>
    </citation>
    <scope>NUCLEOTIDE SEQUENCE</scope>
    <source>
        <strain evidence="1">H4_Rhizo_43_scaffold_516</strain>
    </source>
</reference>
<gene>
    <name evidence="1" type="ORF">H4Rhizo43516_000003</name>
</gene>
<evidence type="ECO:0000313" key="1">
    <source>
        <dbReference type="EMBL" id="QDH88946.1"/>
    </source>
</evidence>
<name>A0A514D5T1_9VIRU</name>
<protein>
    <submittedName>
        <fullName evidence="1">Uncharacterized protein</fullName>
    </submittedName>
</protein>
<proteinExistence type="predicted"/>
<organism evidence="1">
    <name type="scientific">Leviviridae sp</name>
    <dbReference type="NCBI Taxonomy" id="2027243"/>
    <lineage>
        <taxon>Viruses</taxon>
        <taxon>Riboviria</taxon>
        <taxon>Orthornavirae</taxon>
        <taxon>Lenarviricota</taxon>
        <taxon>Leviviricetes</taxon>
        <taxon>Norzivirales</taxon>
        <taxon>Fiersviridae</taxon>
    </lineage>
</organism>
<accession>A0A514D5T1</accession>
<sequence>MVVRHRNRNVSAGPGGHCYPVPGYEDVLSVVDQGGIFNGWDDCYDVADNPGGVNYFFLQSKSFNAGSFSGRDGPYYDALGWIISADASSFQDLMDVPTDNTVMTNALAKTAPYVADWSVMNAIFELKDFRHLPFLIHDMGHDILHGKLTQGGLFRVSKGRNVPQDFAGDYLFWQFGIQPLISDLKSLLKFQQRSDARVKDFNSMSKPGGGTKNATIYNRTSDRVYTGSPYCTGVYGAVARYNVYLSTTKKKWGSVHWEIPASNLPPRTDPEYAYLAAQLANGARITPDTLWQAMPWTWLFDWFSNMNDFIKLSANTIGAVSGRYCVMDYTRVQCHVDSGVQGFNGTDGAYYYYKQRTPTAFVYPEVRLPFLSNQQAGILSALAVQRAPRR</sequence>